<dbReference type="InterPro" id="IPR055315">
    <property type="entry name" value="Cramped-like"/>
</dbReference>
<dbReference type="GO" id="GO:0007389">
    <property type="term" value="P:pattern specification process"/>
    <property type="evidence" value="ECO:0007669"/>
    <property type="project" value="TreeGrafter"/>
</dbReference>
<keyword evidence="2" id="KW-0539">Nucleus</keyword>
<feature type="non-terminal residue" evidence="4">
    <location>
        <position position="1"/>
    </location>
</feature>
<dbReference type="GO" id="GO:0016301">
    <property type="term" value="F:kinase activity"/>
    <property type="evidence" value="ECO:0007669"/>
    <property type="project" value="UniProtKB-KW"/>
</dbReference>
<protein>
    <submittedName>
        <fullName evidence="4">TSL-kinase interacting protein 1</fullName>
    </submittedName>
</protein>
<dbReference type="InterPro" id="IPR017884">
    <property type="entry name" value="SANT_dom"/>
</dbReference>
<accession>A0A1D1XDC8</accession>
<organism evidence="4">
    <name type="scientific">Anthurium amnicola</name>
    <dbReference type="NCBI Taxonomy" id="1678845"/>
    <lineage>
        <taxon>Eukaryota</taxon>
        <taxon>Viridiplantae</taxon>
        <taxon>Streptophyta</taxon>
        <taxon>Embryophyta</taxon>
        <taxon>Tracheophyta</taxon>
        <taxon>Spermatophyta</taxon>
        <taxon>Magnoliopsida</taxon>
        <taxon>Liliopsida</taxon>
        <taxon>Araceae</taxon>
        <taxon>Pothoideae</taxon>
        <taxon>Potheae</taxon>
        <taxon>Anthurium</taxon>
    </lineage>
</organism>
<sequence>QSKNKEQVRHYYYRLVRRMNKLLGPGFSLDAKNSKDTNAAMLRWWSLLEKYSCTASKLHLKPRRFKTFIETLAQQLLKDRNRTRRKRPFQGENCSSIPLTAESIFSKPPGHDVHMVKLVFVDSQSSQKLGNLKGASTKRGVNAAINGYKGDISTMKTLSQKRRAVGAITSTAYKRWEKAAIAGVSLVADAAEHLERTSNDRNGSLNEGTMDMLPQNICSTNGQMQTGFSGDAQPASAIPGGLCSQQQIGENSTQPSMKLKLQLFPIDDVTRKALESDERNPHLELTLSTRKRISSILEHLTRKWGNSSIASGELMLFPYSAQQENIASCPRWTLKDTAASAGDVHASVGSPAIFRLRYGWFSKLELPSATGNIPSSAYHFSSCMHTENVEEDDVCICVPSDKSVNMDSAVGSSSPVRQLPDRVLDGVQSNLISVGTSVVPPVIDMQSKNNPVVSLQQVDSPRLREVVVDVDEQEDMENLRTSDGATMSACEWADSLTNISIGDLLSEASRAADPCHNNPSAWEGVSTLQHLSLSCDSFDAAIAGLLSHHQDVLNPSTRLSPASILDAEETCDEFSFHKVLALNQDNLDPPSNFSSGACGHLPQADGYPGFLKDFAAEIDPLSDLPREEDIKSNPPNDEMVPDNISDPAKNMELTDFCWPDSLGPLDLDIASTRYQGQDLLFESASLSGLSRLIASSLDAFQNCSFFCSDKKESLTSEVQDTPPFLDNKIGAEG</sequence>
<reference evidence="4" key="1">
    <citation type="submission" date="2015-07" db="EMBL/GenBank/DDBJ databases">
        <title>Transcriptome Assembly of Anthurium amnicola.</title>
        <authorList>
            <person name="Suzuki J."/>
        </authorList>
    </citation>
    <scope>NUCLEOTIDE SEQUENCE</scope>
</reference>
<evidence type="ECO:0000313" key="4">
    <source>
        <dbReference type="EMBL" id="JAT40326.1"/>
    </source>
</evidence>
<dbReference type="GO" id="GO:0003682">
    <property type="term" value="F:chromatin binding"/>
    <property type="evidence" value="ECO:0007669"/>
    <property type="project" value="InterPro"/>
</dbReference>
<keyword evidence="4" id="KW-0418">Kinase</keyword>
<evidence type="ECO:0000256" key="2">
    <source>
        <dbReference type="ARBA" id="ARBA00023242"/>
    </source>
</evidence>
<dbReference type="PANTHER" id="PTHR21677">
    <property type="entry name" value="CRAMPED PROTEIN"/>
    <property type="match status" value="1"/>
</dbReference>
<gene>
    <name evidence="4" type="primary">TKI1_6</name>
    <name evidence="4" type="ORF">g.45877</name>
</gene>
<dbReference type="AlphaFoldDB" id="A0A1D1XDC8"/>
<dbReference type="PROSITE" id="PS51293">
    <property type="entry name" value="SANT"/>
    <property type="match status" value="1"/>
</dbReference>
<dbReference type="PANTHER" id="PTHR21677:SF1">
    <property type="entry name" value="PROTEIN CRAMPED-LIKE"/>
    <property type="match status" value="1"/>
</dbReference>
<dbReference type="EMBL" id="GDJX01027610">
    <property type="protein sequence ID" value="JAT40326.1"/>
    <property type="molecule type" value="Transcribed_RNA"/>
</dbReference>
<keyword evidence="1" id="KW-0238">DNA-binding</keyword>
<evidence type="ECO:0000256" key="1">
    <source>
        <dbReference type="ARBA" id="ARBA00023125"/>
    </source>
</evidence>
<evidence type="ECO:0000259" key="3">
    <source>
        <dbReference type="PROSITE" id="PS51293"/>
    </source>
</evidence>
<keyword evidence="4" id="KW-0808">Transferase</keyword>
<feature type="domain" description="SANT" evidence="3">
    <location>
        <begin position="1"/>
        <end position="20"/>
    </location>
</feature>
<name>A0A1D1XDC8_9ARAE</name>
<dbReference type="GO" id="GO:0005634">
    <property type="term" value="C:nucleus"/>
    <property type="evidence" value="ECO:0007669"/>
    <property type="project" value="TreeGrafter"/>
</dbReference>
<proteinExistence type="predicted"/>
<dbReference type="GO" id="GO:0003677">
    <property type="term" value="F:DNA binding"/>
    <property type="evidence" value="ECO:0007669"/>
    <property type="project" value="UniProtKB-KW"/>
</dbReference>